<dbReference type="AlphaFoldDB" id="A0A1C5IZM9"/>
<evidence type="ECO:0000313" key="3">
    <source>
        <dbReference type="Proteomes" id="UP000198217"/>
    </source>
</evidence>
<gene>
    <name evidence="2" type="ORF">GA0070609_3907</name>
</gene>
<name>A0A1C5IZM9_9ACTN</name>
<evidence type="ECO:0000313" key="2">
    <source>
        <dbReference type="EMBL" id="SCG63780.1"/>
    </source>
</evidence>
<feature type="region of interest" description="Disordered" evidence="1">
    <location>
        <begin position="1"/>
        <end position="63"/>
    </location>
</feature>
<evidence type="ECO:0008006" key="4">
    <source>
        <dbReference type="Google" id="ProtNLM"/>
    </source>
</evidence>
<reference evidence="2 3" key="1">
    <citation type="submission" date="2016-06" db="EMBL/GenBank/DDBJ databases">
        <authorList>
            <person name="Kjaerup R.B."/>
            <person name="Dalgaard T.S."/>
            <person name="Juul-Madsen H.R."/>
        </authorList>
    </citation>
    <scope>NUCLEOTIDE SEQUENCE [LARGE SCALE GENOMIC DNA]</scope>
    <source>
        <strain evidence="2 3">DSM 43904</strain>
    </source>
</reference>
<sequence length="63" mass="6564">MSQQQDRPADRTPAVPDDAAARRTREAQEAHGGSMAPGLVDDTGHPVTEPPPTTVAGEDRTGS</sequence>
<accession>A0A1C5IZM9</accession>
<organism evidence="2 3">
    <name type="scientific">Micromonospora echinaurantiaca</name>
    <dbReference type="NCBI Taxonomy" id="47857"/>
    <lineage>
        <taxon>Bacteria</taxon>
        <taxon>Bacillati</taxon>
        <taxon>Actinomycetota</taxon>
        <taxon>Actinomycetes</taxon>
        <taxon>Micromonosporales</taxon>
        <taxon>Micromonosporaceae</taxon>
        <taxon>Micromonospora</taxon>
    </lineage>
</organism>
<proteinExistence type="predicted"/>
<feature type="compositionally biased region" description="Basic and acidic residues" evidence="1">
    <location>
        <begin position="19"/>
        <end position="29"/>
    </location>
</feature>
<dbReference type="EMBL" id="LT607750">
    <property type="protein sequence ID" value="SCG63780.1"/>
    <property type="molecule type" value="Genomic_DNA"/>
</dbReference>
<evidence type="ECO:0000256" key="1">
    <source>
        <dbReference type="SAM" id="MobiDB-lite"/>
    </source>
</evidence>
<dbReference type="Proteomes" id="UP000198217">
    <property type="component" value="Chromosome I"/>
</dbReference>
<dbReference type="RefSeq" id="WP_157748243.1">
    <property type="nucleotide sequence ID" value="NZ_LT607750.1"/>
</dbReference>
<protein>
    <recommendedName>
        <fullName evidence="4">GTPase activator</fullName>
    </recommendedName>
</protein>
<keyword evidence="3" id="KW-1185">Reference proteome</keyword>